<proteinExistence type="predicted"/>
<gene>
    <name evidence="2" type="ORF">EH32_03845</name>
</gene>
<dbReference type="PATRIC" id="fig|39960.10.peg.405"/>
<reference evidence="2 3" key="1">
    <citation type="submission" date="2014-04" db="EMBL/GenBank/DDBJ databases">
        <title>A comprehensive comparison of genomes of Erythrobacter spp. Strains.</title>
        <authorList>
            <person name="Zheng Q."/>
        </authorList>
    </citation>
    <scope>NUCLEOTIDE SEQUENCE [LARGE SCALE GENOMIC DNA]</scope>
    <source>
        <strain evidence="2 3">DSM 8509</strain>
    </source>
</reference>
<dbReference type="Pfam" id="PF01965">
    <property type="entry name" value="DJ-1_PfpI"/>
    <property type="match status" value="1"/>
</dbReference>
<dbReference type="InterPro" id="IPR002818">
    <property type="entry name" value="DJ-1/PfpI"/>
</dbReference>
<organism evidence="2 3">
    <name type="scientific">Erythrobacter litoralis</name>
    <dbReference type="NCBI Taxonomy" id="39960"/>
    <lineage>
        <taxon>Bacteria</taxon>
        <taxon>Pseudomonadati</taxon>
        <taxon>Pseudomonadota</taxon>
        <taxon>Alphaproteobacteria</taxon>
        <taxon>Sphingomonadales</taxon>
        <taxon>Erythrobacteraceae</taxon>
        <taxon>Erythrobacter/Porphyrobacter group</taxon>
        <taxon>Erythrobacter</taxon>
    </lineage>
</organism>
<dbReference type="InterPro" id="IPR029062">
    <property type="entry name" value="Class_I_gatase-like"/>
</dbReference>
<dbReference type="EMBL" id="JMIX01000014">
    <property type="protein sequence ID" value="KEO89645.1"/>
    <property type="molecule type" value="Genomic_DNA"/>
</dbReference>
<sequence length="377" mass="40061">MDRRLFLIGAASMSAVGVIGGCALTPASPSAYSISPIDPGEHSKTIEALKPPKRKRPVIAVVVDKEGSETTDTIVPHAVLSLSGLADVHVVAASSYPVELFPALTIVPQMTFEDFDDRYREGADYVIVPASHRIDSPKLVPWIAQQAGKNATVIGICAGARTVAAAGLLRGRRGTTHWYEVEDLLKEEPGLIPVTDRRYVVDDGIVTTTGVTASIPVSLALVEAIGGFQQAEALASRLGVSSWTAAHNSEAFSVTREAVWAAISGRVAFWNRQSIGIPVESRSSAIALALTADAWARTDRSRTIAIGHEPRVELDSGLALADLSDPATKVSRMVEVERGPAARALDETLAAISTAYGEDVARYVAIQVEYAWAEGRS</sequence>
<dbReference type="PANTHER" id="PTHR43130">
    <property type="entry name" value="ARAC-FAMILY TRANSCRIPTIONAL REGULATOR"/>
    <property type="match status" value="1"/>
</dbReference>
<accession>A0A074MA89</accession>
<evidence type="ECO:0000259" key="1">
    <source>
        <dbReference type="Pfam" id="PF01965"/>
    </source>
</evidence>
<dbReference type="Proteomes" id="UP000027866">
    <property type="component" value="Unassembled WGS sequence"/>
</dbReference>
<name>A0A074MA89_9SPHN</name>
<keyword evidence="3" id="KW-1185">Reference proteome</keyword>
<dbReference type="AlphaFoldDB" id="A0A074MA89"/>
<dbReference type="SUPFAM" id="SSF52317">
    <property type="entry name" value="Class I glutamine amidotransferase-like"/>
    <property type="match status" value="1"/>
</dbReference>
<dbReference type="Gene3D" id="3.40.50.880">
    <property type="match status" value="1"/>
</dbReference>
<dbReference type="OrthoDB" id="186587at2"/>
<evidence type="ECO:0000313" key="3">
    <source>
        <dbReference type="Proteomes" id="UP000027866"/>
    </source>
</evidence>
<dbReference type="RefSeq" id="WP_034906649.1">
    <property type="nucleotide sequence ID" value="NZ_CP017057.1"/>
</dbReference>
<evidence type="ECO:0000313" key="2">
    <source>
        <dbReference type="EMBL" id="KEO89645.1"/>
    </source>
</evidence>
<dbReference type="GO" id="GO:0006355">
    <property type="term" value="P:regulation of DNA-templated transcription"/>
    <property type="evidence" value="ECO:0007669"/>
    <property type="project" value="TreeGrafter"/>
</dbReference>
<dbReference type="InterPro" id="IPR052158">
    <property type="entry name" value="INH-QAR"/>
</dbReference>
<feature type="domain" description="DJ-1/PfpI" evidence="1">
    <location>
        <begin position="60"/>
        <end position="223"/>
    </location>
</feature>
<dbReference type="KEGG" id="elq:Ga0102493_111330"/>
<dbReference type="PANTHER" id="PTHR43130:SF2">
    <property type="entry name" value="DJ-1_PFPI DOMAIN-CONTAINING PROTEIN"/>
    <property type="match status" value="1"/>
</dbReference>
<protein>
    <recommendedName>
        <fullName evidence="1">DJ-1/PfpI domain-containing protein</fullName>
    </recommendedName>
</protein>
<comment type="caution">
    <text evidence="2">The sequence shown here is derived from an EMBL/GenBank/DDBJ whole genome shotgun (WGS) entry which is preliminary data.</text>
</comment>
<dbReference type="PROSITE" id="PS51257">
    <property type="entry name" value="PROKAR_LIPOPROTEIN"/>
    <property type="match status" value="1"/>
</dbReference>